<name>A0A1I4T6P6_9GAMM</name>
<dbReference type="AlphaFoldDB" id="A0A1I4T6P6"/>
<dbReference type="Proteomes" id="UP000199339">
    <property type="component" value="Unassembled WGS sequence"/>
</dbReference>
<gene>
    <name evidence="1" type="ORF">SAMN04487961_1027</name>
</gene>
<evidence type="ECO:0000313" key="2">
    <source>
        <dbReference type="Proteomes" id="UP000199339"/>
    </source>
</evidence>
<evidence type="ECO:0000313" key="1">
    <source>
        <dbReference type="EMBL" id="SFM72448.1"/>
    </source>
</evidence>
<keyword evidence="2" id="KW-1185">Reference proteome</keyword>
<organism evidence="1 2">
    <name type="scientific">Marinobacter pelagius</name>
    <dbReference type="NCBI Taxonomy" id="379482"/>
    <lineage>
        <taxon>Bacteria</taxon>
        <taxon>Pseudomonadati</taxon>
        <taxon>Pseudomonadota</taxon>
        <taxon>Gammaproteobacteria</taxon>
        <taxon>Pseudomonadales</taxon>
        <taxon>Marinobacteraceae</taxon>
        <taxon>Marinobacter</taxon>
    </lineage>
</organism>
<reference evidence="2" key="1">
    <citation type="submission" date="2016-10" db="EMBL/GenBank/DDBJ databases">
        <authorList>
            <person name="Varghese N."/>
            <person name="Submissions S."/>
        </authorList>
    </citation>
    <scope>NUCLEOTIDE SEQUENCE [LARGE SCALE GENOMIC DNA]</scope>
    <source>
        <strain evidence="2">CGMCC 1.6775</strain>
    </source>
</reference>
<sequence>MQIVIQKCPRCIWHINCPENPHKSGVVKDYPPHGDVTPIQCMHCGQKGSILRGTHFDVDFEAGPPVEHGEES</sequence>
<dbReference type="EMBL" id="FOUR01000002">
    <property type="protein sequence ID" value="SFM72448.1"/>
    <property type="molecule type" value="Genomic_DNA"/>
</dbReference>
<accession>A0A1I4T6P6</accession>
<protein>
    <submittedName>
        <fullName evidence="1">Uncharacterized protein</fullName>
    </submittedName>
</protein>
<proteinExistence type="predicted"/>